<accession>A0A401Z3V6</accession>
<keyword evidence="2" id="KW-1185">Reference proteome</keyword>
<reference evidence="1 2" key="1">
    <citation type="submission" date="2018-12" db="EMBL/GenBank/DDBJ databases">
        <title>Draft genome sequence of Embleya hyalina NBRC 13850T.</title>
        <authorList>
            <person name="Komaki H."/>
            <person name="Hosoyama A."/>
            <person name="Kimura A."/>
            <person name="Ichikawa N."/>
            <person name="Tamura T."/>
        </authorList>
    </citation>
    <scope>NUCLEOTIDE SEQUENCE [LARGE SCALE GENOMIC DNA]</scope>
    <source>
        <strain evidence="1 2">NBRC 13850</strain>
    </source>
</reference>
<evidence type="ECO:0000313" key="1">
    <source>
        <dbReference type="EMBL" id="GCE01530.1"/>
    </source>
</evidence>
<proteinExistence type="predicted"/>
<name>A0A401Z3V6_9ACTN</name>
<dbReference type="EMBL" id="BIFH01000050">
    <property type="protein sequence ID" value="GCE01530.1"/>
    <property type="molecule type" value="Genomic_DNA"/>
</dbReference>
<dbReference type="OrthoDB" id="4351125at2"/>
<sequence length="80" mass="8830">MHGEDYSALFQVFRGTGVINREGFYLPTYDPETGTPNGRIEARAFAHEILNVLGRCGEEEGTCPLPSCAPEDDDEPERIA</sequence>
<gene>
    <name evidence="1" type="ORF">EHYA_09296</name>
</gene>
<comment type="caution">
    <text evidence="1">The sequence shown here is derived from an EMBL/GenBank/DDBJ whole genome shotgun (WGS) entry which is preliminary data.</text>
</comment>
<dbReference type="RefSeq" id="WP_126643153.1">
    <property type="nucleotide sequence ID" value="NZ_BIFH01000050.1"/>
</dbReference>
<evidence type="ECO:0000313" key="2">
    <source>
        <dbReference type="Proteomes" id="UP000286931"/>
    </source>
</evidence>
<organism evidence="1 2">
    <name type="scientific">Embleya hyalina</name>
    <dbReference type="NCBI Taxonomy" id="516124"/>
    <lineage>
        <taxon>Bacteria</taxon>
        <taxon>Bacillati</taxon>
        <taxon>Actinomycetota</taxon>
        <taxon>Actinomycetes</taxon>
        <taxon>Kitasatosporales</taxon>
        <taxon>Streptomycetaceae</taxon>
        <taxon>Embleya</taxon>
    </lineage>
</organism>
<dbReference type="AlphaFoldDB" id="A0A401Z3V6"/>
<dbReference type="Proteomes" id="UP000286931">
    <property type="component" value="Unassembled WGS sequence"/>
</dbReference>
<protein>
    <submittedName>
        <fullName evidence="1">Uncharacterized protein</fullName>
    </submittedName>
</protein>